<sequence>MNYPGQLNVRRAVTCHIKFGNSFGIPEQILHVVPMIGPLIFGNNK</sequence>
<organism evidence="1 2">
    <name type="scientific">Dentiscutata erythropus</name>
    <dbReference type="NCBI Taxonomy" id="1348616"/>
    <lineage>
        <taxon>Eukaryota</taxon>
        <taxon>Fungi</taxon>
        <taxon>Fungi incertae sedis</taxon>
        <taxon>Mucoromycota</taxon>
        <taxon>Glomeromycotina</taxon>
        <taxon>Glomeromycetes</taxon>
        <taxon>Diversisporales</taxon>
        <taxon>Gigasporaceae</taxon>
        <taxon>Dentiscutata</taxon>
    </lineage>
</organism>
<dbReference type="EMBL" id="CAJVPY010022933">
    <property type="protein sequence ID" value="CAG8784052.1"/>
    <property type="molecule type" value="Genomic_DNA"/>
</dbReference>
<feature type="non-terminal residue" evidence="1">
    <location>
        <position position="45"/>
    </location>
</feature>
<reference evidence="1" key="1">
    <citation type="submission" date="2021-06" db="EMBL/GenBank/DDBJ databases">
        <authorList>
            <person name="Kallberg Y."/>
            <person name="Tangrot J."/>
            <person name="Rosling A."/>
        </authorList>
    </citation>
    <scope>NUCLEOTIDE SEQUENCE</scope>
    <source>
        <strain evidence="1">MA453B</strain>
    </source>
</reference>
<dbReference type="Proteomes" id="UP000789405">
    <property type="component" value="Unassembled WGS sequence"/>
</dbReference>
<proteinExistence type="predicted"/>
<evidence type="ECO:0000313" key="2">
    <source>
        <dbReference type="Proteomes" id="UP000789405"/>
    </source>
</evidence>
<protein>
    <submittedName>
        <fullName evidence="1">27828_t:CDS:1</fullName>
    </submittedName>
</protein>
<evidence type="ECO:0000313" key="1">
    <source>
        <dbReference type="EMBL" id="CAG8784052.1"/>
    </source>
</evidence>
<accession>A0A9N9JMK1</accession>
<name>A0A9N9JMK1_9GLOM</name>
<dbReference type="AlphaFoldDB" id="A0A9N9JMK1"/>
<keyword evidence="2" id="KW-1185">Reference proteome</keyword>
<comment type="caution">
    <text evidence="1">The sequence shown here is derived from an EMBL/GenBank/DDBJ whole genome shotgun (WGS) entry which is preliminary data.</text>
</comment>
<gene>
    <name evidence="1" type="ORF">DERYTH_LOCUS20032</name>
</gene>